<evidence type="ECO:0000256" key="1">
    <source>
        <dbReference type="SAM" id="Phobius"/>
    </source>
</evidence>
<organism evidence="4 5">
    <name type="scientific">Demequina mangrovi</name>
    <dbReference type="NCBI Taxonomy" id="1043493"/>
    <lineage>
        <taxon>Bacteria</taxon>
        <taxon>Bacillati</taxon>
        <taxon>Actinomycetota</taxon>
        <taxon>Actinomycetes</taxon>
        <taxon>Micrococcales</taxon>
        <taxon>Demequinaceae</taxon>
        <taxon>Demequina</taxon>
    </lineage>
</organism>
<dbReference type="Pfam" id="PF15420">
    <property type="entry name" value="Abhydrolase_9_N"/>
    <property type="match status" value="1"/>
</dbReference>
<dbReference type="AlphaFoldDB" id="A0A1H6TRZ4"/>
<feature type="transmembrane region" description="Helical" evidence="1">
    <location>
        <begin position="36"/>
        <end position="58"/>
    </location>
</feature>
<proteinExistence type="predicted"/>
<feature type="domain" description="Alpha/beta-hydrolase catalytic" evidence="2">
    <location>
        <begin position="255"/>
        <end position="542"/>
    </location>
</feature>
<dbReference type="Pfam" id="PF10081">
    <property type="entry name" value="Abhydrolase_9"/>
    <property type="match status" value="1"/>
</dbReference>
<keyword evidence="5" id="KW-1185">Reference proteome</keyword>
<gene>
    <name evidence="4" type="ORF">SAMN05421637_0099</name>
</gene>
<dbReference type="InterPro" id="IPR027787">
    <property type="entry name" value="Alpha/beta-hydrolase_catalytic"/>
</dbReference>
<sequence>MIGMSRMKARLDIAGATVGLIAVALSLTPSLLPRPAWGQGLVSGLGFAVGYGVGVLVWRAVARLSRGRLPHNAAEAPAWIVVLIGFAATAALMPFALDWQNSVRAAVGMPDTSGFDWLVAAVAFALGSWLAFAIGNGVARGYRSLHRLVAPRIPMKETRPRASSALTVAGTVVAMLAVFSIGLSILSLLLTVASNSKNRQYDPDYAQPTSPLRSGSAESLIAWDQVGAAGAKIVGGGPDAAQIATVTGADAMEPIRVYLGIDVPGSFEERAQLAVQELERTGAAERSVLMIAGTTGSGWLDPGAIDGFEYLHAGDTALVAMQYGATGSPVSAILTPDLSQDGTAALVDAVTAWWETLPADDRPQLVVYGLSLGSFGIQAAYDDALDLLDSTQGAVLAGTPSFTPIWATLQDERDEGSPYPLPVFDQGLHVRWADEWGGLEALTTTWQDTRVAYLQHGNDPIVFIGPSVIWSEPEWLKPDQRSESVSKDMVWIPAVTAFQGVVDLILSTAVPEDAGHKYGNLAVDGLHQVTGDAGLDEDAIARIRTVIETYDTFSPVAN</sequence>
<feature type="domain" description="Alpha/beta-hydrolase N-terminal" evidence="3">
    <location>
        <begin position="27"/>
        <end position="238"/>
    </location>
</feature>
<accession>A0A1H6TRZ4</accession>
<dbReference type="EMBL" id="FNZI01000001">
    <property type="protein sequence ID" value="SEI82026.1"/>
    <property type="molecule type" value="Genomic_DNA"/>
</dbReference>
<evidence type="ECO:0000313" key="5">
    <source>
        <dbReference type="Proteomes" id="UP000183315"/>
    </source>
</evidence>
<name>A0A1H6TRZ4_9MICO</name>
<feature type="transmembrane region" description="Helical" evidence="1">
    <location>
        <begin position="117"/>
        <end position="139"/>
    </location>
</feature>
<feature type="transmembrane region" description="Helical" evidence="1">
    <location>
        <begin position="165"/>
        <end position="190"/>
    </location>
</feature>
<evidence type="ECO:0000313" key="4">
    <source>
        <dbReference type="EMBL" id="SEI82026.1"/>
    </source>
</evidence>
<keyword evidence="1" id="KW-0472">Membrane</keyword>
<keyword evidence="1" id="KW-0812">Transmembrane</keyword>
<evidence type="ECO:0000259" key="2">
    <source>
        <dbReference type="Pfam" id="PF10081"/>
    </source>
</evidence>
<protein>
    <submittedName>
        <fullName evidence="4">Uncharacterized membrane protein</fullName>
    </submittedName>
</protein>
<dbReference type="InterPro" id="IPR027788">
    <property type="entry name" value="Alpha/beta-hydrolase_N_dom"/>
</dbReference>
<evidence type="ECO:0000259" key="3">
    <source>
        <dbReference type="Pfam" id="PF15420"/>
    </source>
</evidence>
<keyword evidence="1" id="KW-1133">Transmembrane helix</keyword>
<feature type="transmembrane region" description="Helical" evidence="1">
    <location>
        <begin position="78"/>
        <end position="97"/>
    </location>
</feature>
<dbReference type="eggNOG" id="COG4425">
    <property type="taxonomic scope" value="Bacteria"/>
</dbReference>
<dbReference type="Proteomes" id="UP000183315">
    <property type="component" value="Unassembled WGS sequence"/>
</dbReference>
<reference evidence="5" key="1">
    <citation type="submission" date="2016-10" db="EMBL/GenBank/DDBJ databases">
        <authorList>
            <person name="Varghese N."/>
        </authorList>
    </citation>
    <scope>NUCLEOTIDE SEQUENCE [LARGE SCALE GENOMIC DNA]</scope>
    <source>
        <strain evidence="5">DSM 24868</strain>
    </source>
</reference>
<dbReference type="STRING" id="1043493.SAMN05421637_0099"/>